<dbReference type="HOGENOM" id="CLU_1400731_0_0_0"/>
<dbReference type="Pfam" id="PF13505">
    <property type="entry name" value="OMP_b-brl"/>
    <property type="match status" value="1"/>
</dbReference>
<accession>W0RS07</accession>
<evidence type="ECO:0000256" key="1">
    <source>
        <dbReference type="ARBA" id="ARBA00022729"/>
    </source>
</evidence>
<feature type="signal peptide" evidence="2">
    <location>
        <begin position="1"/>
        <end position="29"/>
    </location>
</feature>
<feature type="domain" description="Outer membrane protein beta-barrel" evidence="3">
    <location>
        <begin position="16"/>
        <end position="168"/>
    </location>
</feature>
<keyword evidence="4" id="KW-0614">Plasmid</keyword>
<keyword evidence="5" id="KW-1185">Reference proteome</keyword>
<dbReference type="Proteomes" id="UP000019151">
    <property type="component" value="Plasmid 2"/>
</dbReference>
<dbReference type="SUPFAM" id="SSF56925">
    <property type="entry name" value="OMPA-like"/>
    <property type="match status" value="1"/>
</dbReference>
<dbReference type="Gene3D" id="2.40.160.20">
    <property type="match status" value="1"/>
</dbReference>
<dbReference type="AlphaFoldDB" id="W0RS07"/>
<dbReference type="KEGG" id="gba:J421_5692"/>
<keyword evidence="1 2" id="KW-0732">Signal</keyword>
<dbReference type="EMBL" id="CP007130">
    <property type="protein sequence ID" value="AHG93227.1"/>
    <property type="molecule type" value="Genomic_DNA"/>
</dbReference>
<evidence type="ECO:0000313" key="4">
    <source>
        <dbReference type="EMBL" id="AHG93227.1"/>
    </source>
</evidence>
<dbReference type="RefSeq" id="WP_104023449.1">
    <property type="nucleotide sequence ID" value="NZ_CP007130.1"/>
</dbReference>
<organism evidence="4 5">
    <name type="scientific">Gemmatirosa kalamazoonensis</name>
    <dbReference type="NCBI Taxonomy" id="861299"/>
    <lineage>
        <taxon>Bacteria</taxon>
        <taxon>Pseudomonadati</taxon>
        <taxon>Gemmatimonadota</taxon>
        <taxon>Gemmatimonadia</taxon>
        <taxon>Gemmatimonadales</taxon>
        <taxon>Gemmatimonadaceae</taxon>
        <taxon>Gemmatirosa</taxon>
    </lineage>
</organism>
<geneLocation type="plasmid" evidence="4 5">
    <name>2</name>
</geneLocation>
<feature type="chain" id="PRO_5004794588" description="Outer membrane protein beta-barrel domain-containing protein" evidence="2">
    <location>
        <begin position="30"/>
        <end position="194"/>
    </location>
</feature>
<dbReference type="InParanoid" id="W0RS07"/>
<sequence>MTFRFRAIQPVHTLALVAAFIAASAPLAAQAPARPFTLAGFGGGISSLGGDGEFRVTHEDGVRLGYDVNPVITLRAVVTSATRETSGAAWGKHSGTDVSHRRYAAEIVAGPSGARNVRPYVFGGAGVVTNDPRGDGDANTTGALRAGVGFEWRPGRSHIGAAFEAGANAYRLNTLGVRRTQYDVAWNGGLALHW</sequence>
<reference evidence="4 5" key="1">
    <citation type="journal article" date="2014" name="Genome Announc.">
        <title>Genome Sequence and Methylome of Soil Bacterium Gemmatirosa kalamazoonensis KBS708T, a Member of the Rarely Cultivated Gemmatimonadetes Phylum.</title>
        <authorList>
            <person name="Debruyn J.M."/>
            <person name="Radosevich M."/>
            <person name="Wommack K.E."/>
            <person name="Polson S.W."/>
            <person name="Hauser L.J."/>
            <person name="Fawaz M.N."/>
            <person name="Korlach J."/>
            <person name="Tsai Y.C."/>
        </authorList>
    </citation>
    <scope>NUCLEOTIDE SEQUENCE [LARGE SCALE GENOMIC DNA]</scope>
    <source>
        <strain evidence="4 5">KBS708</strain>
        <plasmid evidence="5">Plasmid 2</plasmid>
    </source>
</reference>
<name>W0RS07_9BACT</name>
<dbReference type="InterPro" id="IPR027385">
    <property type="entry name" value="Beta-barrel_OMP"/>
</dbReference>
<evidence type="ECO:0000256" key="2">
    <source>
        <dbReference type="SAM" id="SignalP"/>
    </source>
</evidence>
<proteinExistence type="predicted"/>
<dbReference type="InterPro" id="IPR011250">
    <property type="entry name" value="OMP/PagP_B-barrel"/>
</dbReference>
<gene>
    <name evidence="4" type="ORF">J421_5692</name>
</gene>
<evidence type="ECO:0000313" key="5">
    <source>
        <dbReference type="Proteomes" id="UP000019151"/>
    </source>
</evidence>
<protein>
    <recommendedName>
        <fullName evidence="3">Outer membrane protein beta-barrel domain-containing protein</fullName>
    </recommendedName>
</protein>
<evidence type="ECO:0000259" key="3">
    <source>
        <dbReference type="Pfam" id="PF13505"/>
    </source>
</evidence>